<dbReference type="InterPro" id="IPR011990">
    <property type="entry name" value="TPR-like_helical_dom_sf"/>
</dbReference>
<dbReference type="SUPFAM" id="SSF48452">
    <property type="entry name" value="TPR-like"/>
    <property type="match status" value="2"/>
</dbReference>
<sequence length="925" mass="102082">MLGTFAATVDGKEVPLSGRQEPTVLAYLAVHRGRPVAHYRLSELLWPGEQPETVARQISNLMSRLKGKLKKAGFEALSNRNRTSTLTDVDTDVETADHYALKAKRASREGDSDGVADQAGRFLDTVPDHPLEAFDGEEFRAESQRLQGLAEEMRYLVAAALGAKARWREAQTVTSRLIESNPYSGKAVRLHMKALHFGGDKARALAVFDGHRERLAEEMGVDPDPETRELHTAVLREELPPEGEPEQAVPVPRELPAKHHGFVGRDGELEQLEEVLTHHHGHARVALLNGPGGMGKSALAVEAAHRIASAFPDGELYIDLRGHTPGMEPLDTTEALQRLIRSLGGTVSENEALEETAARFRTAVGDKAVLLVLDNASDTEQIRHLLPGSERCAVLVTSRRPLAILDACCSITLQPMDSGVSRRLLESILASSRAADFGHLVGRVEEACSGMPLALGIAGAKCRSLSARGMARLAAKLESERQRLSALELGDLAVRASVAAGLDELWDQYGGESTTVRTMMWAGLFPGNDFSAEPVAAMAGSDEEEVEDALEELREAQLVEEFRDRWRLHDLVRLVVREEAEKRLGEDAIAAGYERLRERYETVLEDAVRLEYPSTWLLDVKKDGANAFADETEAREYLVGEIDNMVALLDSRQMRDMPAESAVRFARLALRATYPIHREDLGVSIASGAAERLAEIEEPRSRYDVLNGLAVALKNRDDFAGAAEAMLSAIPCVREDGSARMRTHFLVRMAMFHYKLDDVVKTEILLRLAEPVAEREGMTQAFGTILQLGSRVSEARGLTDEAVRRARSYLRLSEESGHDRRTALAKNNLAYRLVRAGQAGEAWELFSETDEFYRALGKPGQLDYAEVLWGMGECRAAEGMRPEAREHKEAAVSILFEAGKMTDREYRAFHEDEDPAIPAYLSKLV</sequence>
<evidence type="ECO:0000313" key="4">
    <source>
        <dbReference type="EMBL" id="MFC4337104.1"/>
    </source>
</evidence>
<dbReference type="InterPro" id="IPR036388">
    <property type="entry name" value="WH-like_DNA-bd_sf"/>
</dbReference>
<dbReference type="PRINTS" id="PR00364">
    <property type="entry name" value="DISEASERSIST"/>
</dbReference>
<dbReference type="InterPro" id="IPR005158">
    <property type="entry name" value="BTAD"/>
</dbReference>
<keyword evidence="5" id="KW-1185">Reference proteome</keyword>
<keyword evidence="2" id="KW-0804">Transcription</keyword>
<dbReference type="Pfam" id="PF03704">
    <property type="entry name" value="BTAD"/>
    <property type="match status" value="1"/>
</dbReference>
<evidence type="ECO:0000256" key="1">
    <source>
        <dbReference type="ARBA" id="ARBA00023015"/>
    </source>
</evidence>
<dbReference type="Gene3D" id="1.10.10.10">
    <property type="entry name" value="Winged helix-like DNA-binding domain superfamily/Winged helix DNA-binding domain"/>
    <property type="match status" value="1"/>
</dbReference>
<comment type="caution">
    <text evidence="4">The sequence shown here is derived from an EMBL/GenBank/DDBJ whole genome shotgun (WGS) entry which is preliminary data.</text>
</comment>
<dbReference type="InterPro" id="IPR002182">
    <property type="entry name" value="NB-ARC"/>
</dbReference>
<dbReference type="InterPro" id="IPR027417">
    <property type="entry name" value="P-loop_NTPase"/>
</dbReference>
<dbReference type="PANTHER" id="PTHR35807">
    <property type="entry name" value="TRANSCRIPTIONAL REGULATOR REDD-RELATED"/>
    <property type="match status" value="1"/>
</dbReference>
<accession>A0ABV8U1W1</accession>
<dbReference type="Proteomes" id="UP001595823">
    <property type="component" value="Unassembled WGS sequence"/>
</dbReference>
<evidence type="ECO:0000256" key="2">
    <source>
        <dbReference type="ARBA" id="ARBA00023163"/>
    </source>
</evidence>
<dbReference type="Gene3D" id="3.40.50.300">
    <property type="entry name" value="P-loop containing nucleotide triphosphate hydrolases"/>
    <property type="match status" value="1"/>
</dbReference>
<dbReference type="SMART" id="SM01043">
    <property type="entry name" value="BTAD"/>
    <property type="match status" value="1"/>
</dbReference>
<keyword evidence="1" id="KW-0805">Transcription regulation</keyword>
<name>A0ABV8U1W1_9ACTN</name>
<gene>
    <name evidence="4" type="ORF">ACFPET_18025</name>
</gene>
<organism evidence="4 5">
    <name type="scientific">Salininema proteolyticum</name>
    <dbReference type="NCBI Taxonomy" id="1607685"/>
    <lineage>
        <taxon>Bacteria</taxon>
        <taxon>Bacillati</taxon>
        <taxon>Actinomycetota</taxon>
        <taxon>Actinomycetes</taxon>
        <taxon>Glycomycetales</taxon>
        <taxon>Glycomycetaceae</taxon>
        <taxon>Salininema</taxon>
    </lineage>
</organism>
<dbReference type="SUPFAM" id="SSF52540">
    <property type="entry name" value="P-loop containing nucleoside triphosphate hydrolases"/>
    <property type="match status" value="1"/>
</dbReference>
<dbReference type="Pfam" id="PF00931">
    <property type="entry name" value="NB-ARC"/>
    <property type="match status" value="1"/>
</dbReference>
<dbReference type="InterPro" id="IPR051677">
    <property type="entry name" value="AfsR-DnrI-RedD_regulator"/>
</dbReference>
<feature type="domain" description="Bacterial transcriptional activator" evidence="3">
    <location>
        <begin position="91"/>
        <end position="235"/>
    </location>
</feature>
<evidence type="ECO:0000313" key="5">
    <source>
        <dbReference type="Proteomes" id="UP001595823"/>
    </source>
</evidence>
<dbReference type="PANTHER" id="PTHR35807:SF1">
    <property type="entry name" value="TRANSCRIPTIONAL REGULATOR REDD"/>
    <property type="match status" value="1"/>
</dbReference>
<proteinExistence type="predicted"/>
<evidence type="ECO:0000259" key="3">
    <source>
        <dbReference type="SMART" id="SM01043"/>
    </source>
</evidence>
<dbReference type="InterPro" id="IPR016032">
    <property type="entry name" value="Sig_transdc_resp-reg_C-effctor"/>
</dbReference>
<dbReference type="SUPFAM" id="SSF46894">
    <property type="entry name" value="C-terminal effector domain of the bipartite response regulators"/>
    <property type="match status" value="1"/>
</dbReference>
<reference evidence="5" key="1">
    <citation type="journal article" date="2019" name="Int. J. Syst. Evol. Microbiol.">
        <title>The Global Catalogue of Microorganisms (GCM) 10K type strain sequencing project: providing services to taxonomists for standard genome sequencing and annotation.</title>
        <authorList>
            <consortium name="The Broad Institute Genomics Platform"/>
            <consortium name="The Broad Institute Genome Sequencing Center for Infectious Disease"/>
            <person name="Wu L."/>
            <person name="Ma J."/>
        </authorList>
    </citation>
    <scope>NUCLEOTIDE SEQUENCE [LARGE SCALE GENOMIC DNA]</scope>
    <source>
        <strain evidence="5">IBRC-M 10908</strain>
    </source>
</reference>
<protein>
    <submittedName>
        <fullName evidence="4">BTAD domain-containing putative transcriptional regulator</fullName>
    </submittedName>
</protein>
<dbReference type="Gene3D" id="1.25.40.10">
    <property type="entry name" value="Tetratricopeptide repeat domain"/>
    <property type="match status" value="2"/>
</dbReference>
<dbReference type="EMBL" id="JBHSDK010000028">
    <property type="protein sequence ID" value="MFC4337104.1"/>
    <property type="molecule type" value="Genomic_DNA"/>
</dbReference>
<dbReference type="RefSeq" id="WP_380623712.1">
    <property type="nucleotide sequence ID" value="NZ_JBHSDK010000028.1"/>
</dbReference>